<dbReference type="InterPro" id="IPR036034">
    <property type="entry name" value="PDZ_sf"/>
</dbReference>
<dbReference type="SUPFAM" id="SSF50156">
    <property type="entry name" value="PDZ domain-like"/>
    <property type="match status" value="1"/>
</dbReference>
<dbReference type="InterPro" id="IPR040756">
    <property type="entry name" value="Peptidase_M61_N"/>
</dbReference>
<dbReference type="Gene3D" id="1.10.390.10">
    <property type="entry name" value="Neutral Protease Domain 2"/>
    <property type="match status" value="1"/>
</dbReference>
<dbReference type="SMART" id="SM00228">
    <property type="entry name" value="PDZ"/>
    <property type="match status" value="1"/>
</dbReference>
<evidence type="ECO:0000313" key="3">
    <source>
        <dbReference type="Proteomes" id="UP000559010"/>
    </source>
</evidence>
<dbReference type="RefSeq" id="WP_169677865.1">
    <property type="nucleotide sequence ID" value="NZ_JABBNU010000001.1"/>
</dbReference>
<dbReference type="Gene3D" id="2.60.40.3650">
    <property type="match status" value="1"/>
</dbReference>
<dbReference type="Pfam" id="PF05299">
    <property type="entry name" value="Peptidase_M61"/>
    <property type="match status" value="1"/>
</dbReference>
<dbReference type="AlphaFoldDB" id="A0A848IU44"/>
<dbReference type="PIRSF" id="PIRSF016493">
    <property type="entry name" value="Glycyl_aminpptds"/>
    <property type="match status" value="1"/>
</dbReference>
<dbReference type="PROSITE" id="PS50106">
    <property type="entry name" value="PDZ"/>
    <property type="match status" value="1"/>
</dbReference>
<sequence length="571" mass="65905">MQRYTISYEQPLNHWLDIKLSLKNNSKNHLKLSLAGWRPGRYEMAEYASYIRHIRANDDDGNQINISKTDKNTWEIDHASKNITIYYQYYAAQQDAGGSWLDPQLIYLNFINFIFNVSGFENEEITVDINIPDTYKVASALKLNEDKLLIAENYNTIIDSPLFASENITFESYSINNTNFRIAVNGDKINSEKWVNDFKEFSKKQLEIFGEFPFDEYTFLILALPYPAYHGVEHKKSTIIILGPDSEINTTRYNDLLGVSSHELFHAWNVCRIRPEEMVPYDLGKETYHKTGYVTEGFTTYYGDKILISSGVFDFNQYSLEMNKICKRHFQNEGRKYSSLSDSSFDLWVDGYKNKAPDRKVSIYMKGSLCALALDLTIIKNTKGVKSLDDVMKILWVRHGKIEKGYSENDILQVLNEVNGKNLTQEFYSLYHQTLPLESILNPLLNYVGCHLNYTDSQLSNERVFGFKTVDENNSLKVVGIAPGSPAESGLMIGDKIIGVDDIKGLEEINKYFTQEDKSSVTLTISRFGKELKLSLEKNNQNYFSWYEITKNKEVSASQKDLFRKWLNTDY</sequence>
<dbReference type="InterPro" id="IPR001478">
    <property type="entry name" value="PDZ"/>
</dbReference>
<evidence type="ECO:0000313" key="2">
    <source>
        <dbReference type="EMBL" id="NMM47256.1"/>
    </source>
</evidence>
<dbReference type="SUPFAM" id="SSF55486">
    <property type="entry name" value="Metalloproteases ('zincins'), catalytic domain"/>
    <property type="match status" value="1"/>
</dbReference>
<evidence type="ECO:0000259" key="1">
    <source>
        <dbReference type="PROSITE" id="PS50106"/>
    </source>
</evidence>
<accession>A0A848IU44</accession>
<reference evidence="2 3" key="1">
    <citation type="submission" date="2020-04" db="EMBL/GenBank/DDBJ databases">
        <title>Flammeovirgaceae bacterium KN852 isolated from deep sea.</title>
        <authorList>
            <person name="Zhang D.-C."/>
        </authorList>
    </citation>
    <scope>NUCLEOTIDE SEQUENCE [LARGE SCALE GENOMIC DNA]</scope>
    <source>
        <strain evidence="2 3">KN852</strain>
    </source>
</reference>
<comment type="caution">
    <text evidence="2">The sequence shown here is derived from an EMBL/GenBank/DDBJ whole genome shotgun (WGS) entry which is preliminary data.</text>
</comment>
<dbReference type="Pfam" id="PF17899">
    <property type="entry name" value="Peptidase_M61_N"/>
    <property type="match status" value="1"/>
</dbReference>
<proteinExistence type="predicted"/>
<dbReference type="EMBL" id="JABBNU010000001">
    <property type="protein sequence ID" value="NMM47256.1"/>
    <property type="molecule type" value="Genomic_DNA"/>
</dbReference>
<dbReference type="InterPro" id="IPR027268">
    <property type="entry name" value="Peptidase_M4/M1_CTD_sf"/>
</dbReference>
<organism evidence="2 3">
    <name type="scientific">Marinigracilibium pacificum</name>
    <dbReference type="NCBI Taxonomy" id="2729599"/>
    <lineage>
        <taxon>Bacteria</taxon>
        <taxon>Pseudomonadati</taxon>
        <taxon>Bacteroidota</taxon>
        <taxon>Cytophagia</taxon>
        <taxon>Cytophagales</taxon>
        <taxon>Flammeovirgaceae</taxon>
        <taxon>Marinigracilibium</taxon>
    </lineage>
</organism>
<name>A0A848IU44_9BACT</name>
<dbReference type="Proteomes" id="UP000559010">
    <property type="component" value="Unassembled WGS sequence"/>
</dbReference>
<feature type="domain" description="PDZ" evidence="1">
    <location>
        <begin position="451"/>
        <end position="540"/>
    </location>
</feature>
<dbReference type="Gene3D" id="2.30.42.10">
    <property type="match status" value="1"/>
</dbReference>
<protein>
    <submittedName>
        <fullName evidence="2">M61 family metallopeptidase</fullName>
    </submittedName>
</protein>
<dbReference type="InterPro" id="IPR007963">
    <property type="entry name" value="Peptidase_M61_catalytic"/>
</dbReference>
<gene>
    <name evidence="2" type="ORF">HH304_02520</name>
</gene>
<dbReference type="InterPro" id="IPR024191">
    <property type="entry name" value="Peptidase_M61"/>
</dbReference>
<keyword evidence="3" id="KW-1185">Reference proteome</keyword>